<accession>A0ABU3T0L0</accession>
<reference evidence="2 3" key="1">
    <citation type="submission" date="2023-10" db="EMBL/GenBank/DDBJ databases">
        <title>Glaciecola aquimarina strain GGW-M5 nov., isolated from a coastal seawater.</title>
        <authorList>
            <person name="Bayburt H."/>
            <person name="Kim J.M."/>
            <person name="Choi B.J."/>
            <person name="Jeon C.O."/>
        </authorList>
    </citation>
    <scope>NUCLEOTIDE SEQUENCE [LARGE SCALE GENOMIC DNA]</scope>
    <source>
        <strain evidence="2 3">KCTC 32108</strain>
    </source>
</reference>
<organism evidence="2 3">
    <name type="scientific">Paraglaciecola aquimarina</name>
    <dbReference type="NCBI Taxonomy" id="1235557"/>
    <lineage>
        <taxon>Bacteria</taxon>
        <taxon>Pseudomonadati</taxon>
        <taxon>Pseudomonadota</taxon>
        <taxon>Gammaproteobacteria</taxon>
        <taxon>Alteromonadales</taxon>
        <taxon>Alteromonadaceae</taxon>
        <taxon>Paraglaciecola</taxon>
    </lineage>
</organism>
<evidence type="ECO:0008006" key="4">
    <source>
        <dbReference type="Google" id="ProtNLM"/>
    </source>
</evidence>
<comment type="caution">
    <text evidence="2">The sequence shown here is derived from an EMBL/GenBank/DDBJ whole genome shotgun (WGS) entry which is preliminary data.</text>
</comment>
<dbReference type="Proteomes" id="UP001247805">
    <property type="component" value="Unassembled WGS sequence"/>
</dbReference>
<name>A0ABU3T0L0_9ALTE</name>
<evidence type="ECO:0000256" key="1">
    <source>
        <dbReference type="SAM" id="MobiDB-lite"/>
    </source>
</evidence>
<keyword evidence="3" id="KW-1185">Reference proteome</keyword>
<dbReference type="RefSeq" id="WP_316027315.1">
    <property type="nucleotide sequence ID" value="NZ_JAWDIO010000002.1"/>
</dbReference>
<sequence length="169" mass="19531">MSNQSKRAKNAIKKAQKSRLANKTKESLPLLPAEKCLNDKNIQIGSPEEFLDIMQRVDELRAVPKVDIDYNSLISNFSGSMEEWDQLVLKTHINFGLSFEYEDLAKELIQRIILEFPNAEYQIKNNNLSIAELVIKLRKSHTSIFIEMLAITDEQDDAFWRGDLDEYLP</sequence>
<proteinExistence type="predicted"/>
<evidence type="ECO:0000313" key="2">
    <source>
        <dbReference type="EMBL" id="MDU0355794.1"/>
    </source>
</evidence>
<gene>
    <name evidence="2" type="ORF">RS130_19590</name>
</gene>
<feature type="compositionally biased region" description="Basic residues" evidence="1">
    <location>
        <begin position="1"/>
        <end position="22"/>
    </location>
</feature>
<feature type="region of interest" description="Disordered" evidence="1">
    <location>
        <begin position="1"/>
        <end position="24"/>
    </location>
</feature>
<evidence type="ECO:0000313" key="3">
    <source>
        <dbReference type="Proteomes" id="UP001247805"/>
    </source>
</evidence>
<dbReference type="EMBL" id="JAWDIO010000002">
    <property type="protein sequence ID" value="MDU0355794.1"/>
    <property type="molecule type" value="Genomic_DNA"/>
</dbReference>
<protein>
    <recommendedName>
        <fullName evidence="4">Orphan protein</fullName>
    </recommendedName>
</protein>